<dbReference type="Gene3D" id="3.30.420.10">
    <property type="entry name" value="Ribonuclease H-like superfamily/Ribonuclease H"/>
    <property type="match status" value="1"/>
</dbReference>
<dbReference type="InterPro" id="IPR036397">
    <property type="entry name" value="RNaseH_sf"/>
</dbReference>
<protein>
    <recommendedName>
        <fullName evidence="3">Mariner Mos1 transposase</fullName>
    </recommendedName>
</protein>
<dbReference type="AlphaFoldDB" id="A0A4Y2AY14"/>
<reference evidence="1 2" key="1">
    <citation type="journal article" date="2019" name="Sci. Rep.">
        <title>Orb-weaving spider Araneus ventricosus genome elucidates the spidroin gene catalogue.</title>
        <authorList>
            <person name="Kono N."/>
            <person name="Nakamura H."/>
            <person name="Ohtoshi R."/>
            <person name="Moran D.A.P."/>
            <person name="Shinohara A."/>
            <person name="Yoshida Y."/>
            <person name="Fujiwara M."/>
            <person name="Mori M."/>
            <person name="Tomita M."/>
            <person name="Arakawa K."/>
        </authorList>
    </citation>
    <scope>NUCLEOTIDE SEQUENCE [LARGE SCALE GENOMIC DNA]</scope>
</reference>
<organism evidence="1 2">
    <name type="scientific">Araneus ventricosus</name>
    <name type="common">Orbweaver spider</name>
    <name type="synonym">Epeira ventricosa</name>
    <dbReference type="NCBI Taxonomy" id="182803"/>
    <lineage>
        <taxon>Eukaryota</taxon>
        <taxon>Metazoa</taxon>
        <taxon>Ecdysozoa</taxon>
        <taxon>Arthropoda</taxon>
        <taxon>Chelicerata</taxon>
        <taxon>Arachnida</taxon>
        <taxon>Araneae</taxon>
        <taxon>Araneomorphae</taxon>
        <taxon>Entelegynae</taxon>
        <taxon>Araneoidea</taxon>
        <taxon>Araneidae</taxon>
        <taxon>Araneus</taxon>
    </lineage>
</organism>
<dbReference type="GO" id="GO:0003676">
    <property type="term" value="F:nucleic acid binding"/>
    <property type="evidence" value="ECO:0007669"/>
    <property type="project" value="InterPro"/>
</dbReference>
<keyword evidence="2" id="KW-1185">Reference proteome</keyword>
<proteinExistence type="predicted"/>
<evidence type="ECO:0000313" key="1">
    <source>
        <dbReference type="EMBL" id="GBL84961.1"/>
    </source>
</evidence>
<evidence type="ECO:0000313" key="2">
    <source>
        <dbReference type="Proteomes" id="UP000499080"/>
    </source>
</evidence>
<dbReference type="OrthoDB" id="6431520at2759"/>
<evidence type="ECO:0008006" key="3">
    <source>
        <dbReference type="Google" id="ProtNLM"/>
    </source>
</evidence>
<name>A0A4Y2AY14_ARAVE</name>
<comment type="caution">
    <text evidence="1">The sequence shown here is derived from an EMBL/GenBank/DDBJ whole genome shotgun (WGS) entry which is preliminary data.</text>
</comment>
<sequence length="92" mass="10504">MGHREVIRRKRPDMLGGGVIFLHDNTHTARKTQELLQKFKWEVWSKLPYSPDSAPNLGSNHLSGIRFSSESDTKTVSENFLNRHDVICAKQG</sequence>
<dbReference type="Proteomes" id="UP000499080">
    <property type="component" value="Unassembled WGS sequence"/>
</dbReference>
<dbReference type="EMBL" id="BGPR01000040">
    <property type="protein sequence ID" value="GBL84961.1"/>
    <property type="molecule type" value="Genomic_DNA"/>
</dbReference>
<gene>
    <name evidence="1" type="ORF">AVEN_42219_1</name>
</gene>
<accession>A0A4Y2AY14</accession>